<keyword evidence="2" id="KW-1185">Reference proteome</keyword>
<accession>A0A4Z1EGA1</accession>
<name>A0A4Z1EGA1_9HELO</name>
<comment type="caution">
    <text evidence="1">The sequence shown here is derived from an EMBL/GenBank/DDBJ whole genome shotgun (WGS) entry which is preliminary data.</text>
</comment>
<reference evidence="1 2" key="1">
    <citation type="submission" date="2017-12" db="EMBL/GenBank/DDBJ databases">
        <title>Comparative genomics of Botrytis spp.</title>
        <authorList>
            <person name="Valero-Jimenez C.A."/>
            <person name="Tapia P."/>
            <person name="Veloso J."/>
            <person name="Silva-Moreno E."/>
            <person name="Staats M."/>
            <person name="Valdes J.H."/>
            <person name="Van Kan J.A.L."/>
        </authorList>
    </citation>
    <scope>NUCLEOTIDE SEQUENCE [LARGE SCALE GENOMIC DNA]</scope>
    <source>
        <strain evidence="1 2">Bt9001</strain>
    </source>
</reference>
<dbReference type="Proteomes" id="UP000297777">
    <property type="component" value="Unassembled WGS sequence"/>
</dbReference>
<gene>
    <name evidence="1" type="ORF">BTUL_0111g00350</name>
</gene>
<dbReference type="EMBL" id="PQXH01000111">
    <property type="protein sequence ID" value="TGO11385.1"/>
    <property type="molecule type" value="Genomic_DNA"/>
</dbReference>
<dbReference type="OrthoDB" id="10594713at2759"/>
<sequence>MLLQIQRASMTQLCGFNIKAGDIFIGYIEEWGRNGEDGQGGIEGIEGGEGLNNLDWLIGLTRMNYGLIATAYGPSAMGNEQWAMGNDQAKG</sequence>
<proteinExistence type="predicted"/>
<evidence type="ECO:0000313" key="2">
    <source>
        <dbReference type="Proteomes" id="UP000297777"/>
    </source>
</evidence>
<evidence type="ECO:0000313" key="1">
    <source>
        <dbReference type="EMBL" id="TGO11385.1"/>
    </source>
</evidence>
<organism evidence="1 2">
    <name type="scientific">Botrytis tulipae</name>
    <dbReference type="NCBI Taxonomy" id="87230"/>
    <lineage>
        <taxon>Eukaryota</taxon>
        <taxon>Fungi</taxon>
        <taxon>Dikarya</taxon>
        <taxon>Ascomycota</taxon>
        <taxon>Pezizomycotina</taxon>
        <taxon>Leotiomycetes</taxon>
        <taxon>Helotiales</taxon>
        <taxon>Sclerotiniaceae</taxon>
        <taxon>Botrytis</taxon>
    </lineage>
</organism>
<protein>
    <submittedName>
        <fullName evidence="1">Uncharacterized protein</fullName>
    </submittedName>
</protein>
<dbReference type="AlphaFoldDB" id="A0A4Z1EGA1"/>